<sequence length="95" mass="9958">MANLSPPPPHASSLSQGISSSSGMPGYCDSLQTASQDGHYEGLRHLLLCPAGETPTTMPAISPTSRGPFPSDPSSQRMRSPAYPRDVAQTRSCDA</sequence>
<dbReference type="Proteomes" id="UP000245119">
    <property type="component" value="Linkage Group LG1"/>
</dbReference>
<feature type="compositionally biased region" description="Polar residues" evidence="1">
    <location>
        <begin position="54"/>
        <end position="65"/>
    </location>
</feature>
<evidence type="ECO:0000313" key="2">
    <source>
        <dbReference type="EMBL" id="PVD37877.1"/>
    </source>
</evidence>
<organism evidence="2 3">
    <name type="scientific">Pomacea canaliculata</name>
    <name type="common">Golden apple snail</name>
    <dbReference type="NCBI Taxonomy" id="400727"/>
    <lineage>
        <taxon>Eukaryota</taxon>
        <taxon>Metazoa</taxon>
        <taxon>Spiralia</taxon>
        <taxon>Lophotrochozoa</taxon>
        <taxon>Mollusca</taxon>
        <taxon>Gastropoda</taxon>
        <taxon>Caenogastropoda</taxon>
        <taxon>Architaenioglossa</taxon>
        <taxon>Ampullarioidea</taxon>
        <taxon>Ampullariidae</taxon>
        <taxon>Pomacea</taxon>
    </lineage>
</organism>
<evidence type="ECO:0000313" key="3">
    <source>
        <dbReference type="Proteomes" id="UP000245119"/>
    </source>
</evidence>
<keyword evidence="3" id="KW-1185">Reference proteome</keyword>
<comment type="caution">
    <text evidence="2">The sequence shown here is derived from an EMBL/GenBank/DDBJ whole genome shotgun (WGS) entry which is preliminary data.</text>
</comment>
<protein>
    <submittedName>
        <fullName evidence="2">Uncharacterized protein</fullName>
    </submittedName>
</protein>
<feature type="region of interest" description="Disordered" evidence="1">
    <location>
        <begin position="1"/>
        <end position="34"/>
    </location>
</feature>
<gene>
    <name evidence="2" type="ORF">C0Q70_00479</name>
</gene>
<dbReference type="AlphaFoldDB" id="A0A2T7PWW6"/>
<accession>A0A2T7PWW6</accession>
<feature type="compositionally biased region" description="Pro residues" evidence="1">
    <location>
        <begin position="1"/>
        <end position="10"/>
    </location>
</feature>
<feature type="compositionally biased region" description="Low complexity" evidence="1">
    <location>
        <begin position="11"/>
        <end position="22"/>
    </location>
</feature>
<proteinExistence type="predicted"/>
<reference evidence="2 3" key="1">
    <citation type="submission" date="2018-04" db="EMBL/GenBank/DDBJ databases">
        <title>The genome of golden apple snail Pomacea canaliculata provides insight into stress tolerance and invasive adaptation.</title>
        <authorList>
            <person name="Liu C."/>
            <person name="Liu B."/>
            <person name="Ren Y."/>
            <person name="Zhang Y."/>
            <person name="Wang H."/>
            <person name="Li S."/>
            <person name="Jiang F."/>
            <person name="Yin L."/>
            <person name="Zhang G."/>
            <person name="Qian W."/>
            <person name="Fan W."/>
        </authorList>
    </citation>
    <scope>NUCLEOTIDE SEQUENCE [LARGE SCALE GENOMIC DNA]</scope>
    <source>
        <strain evidence="2">SZHN2017</strain>
        <tissue evidence="2">Muscle</tissue>
    </source>
</reference>
<dbReference type="EMBL" id="PZQS01000001">
    <property type="protein sequence ID" value="PVD37877.1"/>
    <property type="molecule type" value="Genomic_DNA"/>
</dbReference>
<evidence type="ECO:0000256" key="1">
    <source>
        <dbReference type="SAM" id="MobiDB-lite"/>
    </source>
</evidence>
<feature type="region of interest" description="Disordered" evidence="1">
    <location>
        <begin position="51"/>
        <end position="95"/>
    </location>
</feature>
<name>A0A2T7PWW6_POMCA</name>